<accession>A0A086ZQK6</accession>
<protein>
    <recommendedName>
        <fullName evidence="3">Transposase</fullName>
    </recommendedName>
</protein>
<evidence type="ECO:0000313" key="1">
    <source>
        <dbReference type="EMBL" id="KFI48806.1"/>
    </source>
</evidence>
<evidence type="ECO:0008006" key="3">
    <source>
        <dbReference type="Google" id="ProtNLM"/>
    </source>
</evidence>
<keyword evidence="2" id="KW-1185">Reference proteome</keyword>
<name>A0A086ZQK6_9BIFI</name>
<gene>
    <name evidence="1" type="ORF">BBOU_0268</name>
</gene>
<evidence type="ECO:0000313" key="2">
    <source>
        <dbReference type="Proteomes" id="UP000029093"/>
    </source>
</evidence>
<sequence>MKYQQGKSTYELAWEFGCHRATIRRVLKDNGIEVTNQYAKKKVLAEMIMQMYSEWYKPQGIGEALGVSADTVGRILHDNNVCICKSWECPKSRMI</sequence>
<dbReference type="Proteomes" id="UP000029093">
    <property type="component" value="Unassembled WGS sequence"/>
</dbReference>
<comment type="caution">
    <text evidence="1">The sequence shown here is derived from an EMBL/GenBank/DDBJ whole genome shotgun (WGS) entry which is preliminary data.</text>
</comment>
<dbReference type="AlphaFoldDB" id="A0A086ZQK6"/>
<dbReference type="EMBL" id="JGYQ01000006">
    <property type="protein sequence ID" value="KFI48806.1"/>
    <property type="molecule type" value="Genomic_DNA"/>
</dbReference>
<dbReference type="Gene3D" id="1.10.10.60">
    <property type="entry name" value="Homeodomain-like"/>
    <property type="match status" value="1"/>
</dbReference>
<organism evidence="1 2">
    <name type="scientific">Bifidobacterium boum</name>
    <dbReference type="NCBI Taxonomy" id="78343"/>
    <lineage>
        <taxon>Bacteria</taxon>
        <taxon>Bacillati</taxon>
        <taxon>Actinomycetota</taxon>
        <taxon>Actinomycetes</taxon>
        <taxon>Bifidobacteriales</taxon>
        <taxon>Bifidobacteriaceae</taxon>
        <taxon>Bifidobacterium</taxon>
    </lineage>
</organism>
<proteinExistence type="predicted"/>
<reference evidence="1 2" key="1">
    <citation type="submission" date="2014-03" db="EMBL/GenBank/DDBJ databases">
        <title>Genomics of Bifidobacteria.</title>
        <authorList>
            <person name="Ventura M."/>
            <person name="Milani C."/>
            <person name="Lugli G.A."/>
        </authorList>
    </citation>
    <scope>NUCLEOTIDE SEQUENCE [LARGE SCALE GENOMIC DNA]</scope>
    <source>
        <strain evidence="1 2">LMG 10736</strain>
    </source>
</reference>